<dbReference type="PANTHER" id="PTHR45708">
    <property type="entry name" value="ENDOCHITINASE"/>
    <property type="match status" value="1"/>
</dbReference>
<evidence type="ECO:0000256" key="4">
    <source>
        <dbReference type="ARBA" id="ARBA00023024"/>
    </source>
</evidence>
<name>A0A1L9RN87_ASPWE</name>
<dbReference type="PROSITE" id="PS01095">
    <property type="entry name" value="GH18_1"/>
    <property type="match status" value="1"/>
</dbReference>
<dbReference type="InterPro" id="IPR050542">
    <property type="entry name" value="Glycosyl_Hydrlase18_Chitinase"/>
</dbReference>
<keyword evidence="12" id="KW-1185">Reference proteome</keyword>
<organism evidence="11 12">
    <name type="scientific">Aspergillus wentii DTO 134E9</name>
    <dbReference type="NCBI Taxonomy" id="1073089"/>
    <lineage>
        <taxon>Eukaryota</taxon>
        <taxon>Fungi</taxon>
        <taxon>Dikarya</taxon>
        <taxon>Ascomycota</taxon>
        <taxon>Pezizomycotina</taxon>
        <taxon>Eurotiomycetes</taxon>
        <taxon>Eurotiomycetidae</taxon>
        <taxon>Eurotiales</taxon>
        <taxon>Aspergillaceae</taxon>
        <taxon>Aspergillus</taxon>
        <taxon>Aspergillus subgen. Cremei</taxon>
    </lineage>
</organism>
<keyword evidence="4" id="KW-0146">Chitin degradation</keyword>
<dbReference type="Proteomes" id="UP000184383">
    <property type="component" value="Unassembled WGS sequence"/>
</dbReference>
<evidence type="ECO:0000256" key="8">
    <source>
        <dbReference type="RuleBase" id="RU000489"/>
    </source>
</evidence>
<evidence type="ECO:0000256" key="3">
    <source>
        <dbReference type="ARBA" id="ARBA00022801"/>
    </source>
</evidence>
<dbReference type="PANTHER" id="PTHR45708:SF60">
    <property type="entry name" value="III CHITINASE, PUTATIVE (AFU_ORTHOLOGUE AFUA_5G03850)-RELATED"/>
    <property type="match status" value="1"/>
</dbReference>
<reference evidence="12" key="1">
    <citation type="journal article" date="2017" name="Genome Biol.">
        <title>Comparative genomics reveals high biological diversity and specific adaptations in the industrially and medically important fungal genus Aspergillus.</title>
        <authorList>
            <person name="de Vries R.P."/>
            <person name="Riley R."/>
            <person name="Wiebenga A."/>
            <person name="Aguilar-Osorio G."/>
            <person name="Amillis S."/>
            <person name="Uchima C.A."/>
            <person name="Anderluh G."/>
            <person name="Asadollahi M."/>
            <person name="Askin M."/>
            <person name="Barry K."/>
            <person name="Battaglia E."/>
            <person name="Bayram O."/>
            <person name="Benocci T."/>
            <person name="Braus-Stromeyer S.A."/>
            <person name="Caldana C."/>
            <person name="Canovas D."/>
            <person name="Cerqueira G.C."/>
            <person name="Chen F."/>
            <person name="Chen W."/>
            <person name="Choi C."/>
            <person name="Clum A."/>
            <person name="Dos Santos R.A."/>
            <person name="Damasio A.R."/>
            <person name="Diallinas G."/>
            <person name="Emri T."/>
            <person name="Fekete E."/>
            <person name="Flipphi M."/>
            <person name="Freyberg S."/>
            <person name="Gallo A."/>
            <person name="Gournas C."/>
            <person name="Habgood R."/>
            <person name="Hainaut M."/>
            <person name="Harispe M.L."/>
            <person name="Henrissat B."/>
            <person name="Hilden K.S."/>
            <person name="Hope R."/>
            <person name="Hossain A."/>
            <person name="Karabika E."/>
            <person name="Karaffa L."/>
            <person name="Karanyi Z."/>
            <person name="Krasevec N."/>
            <person name="Kuo A."/>
            <person name="Kusch H."/>
            <person name="LaButti K."/>
            <person name="Lagendijk E.L."/>
            <person name="Lapidus A."/>
            <person name="Levasseur A."/>
            <person name="Lindquist E."/>
            <person name="Lipzen A."/>
            <person name="Logrieco A.F."/>
            <person name="MacCabe A."/>
            <person name="Maekelae M.R."/>
            <person name="Malavazi I."/>
            <person name="Melin P."/>
            <person name="Meyer V."/>
            <person name="Mielnichuk N."/>
            <person name="Miskei M."/>
            <person name="Molnar A.P."/>
            <person name="Mule G."/>
            <person name="Ngan C.Y."/>
            <person name="Orejas M."/>
            <person name="Orosz E."/>
            <person name="Ouedraogo J.P."/>
            <person name="Overkamp K.M."/>
            <person name="Park H.-S."/>
            <person name="Perrone G."/>
            <person name="Piumi F."/>
            <person name="Punt P.J."/>
            <person name="Ram A.F."/>
            <person name="Ramon A."/>
            <person name="Rauscher S."/>
            <person name="Record E."/>
            <person name="Riano-Pachon D.M."/>
            <person name="Robert V."/>
            <person name="Roehrig J."/>
            <person name="Ruller R."/>
            <person name="Salamov A."/>
            <person name="Salih N.S."/>
            <person name="Samson R.A."/>
            <person name="Sandor E."/>
            <person name="Sanguinetti M."/>
            <person name="Schuetze T."/>
            <person name="Sepcic K."/>
            <person name="Shelest E."/>
            <person name="Sherlock G."/>
            <person name="Sophianopoulou V."/>
            <person name="Squina F.M."/>
            <person name="Sun H."/>
            <person name="Susca A."/>
            <person name="Todd R.B."/>
            <person name="Tsang A."/>
            <person name="Unkles S.E."/>
            <person name="van de Wiele N."/>
            <person name="van Rossen-Uffink D."/>
            <person name="Oliveira J.V."/>
            <person name="Vesth T.C."/>
            <person name="Visser J."/>
            <person name="Yu J.-H."/>
            <person name="Zhou M."/>
            <person name="Andersen M.R."/>
            <person name="Archer D.B."/>
            <person name="Baker S.E."/>
            <person name="Benoit I."/>
            <person name="Brakhage A.A."/>
            <person name="Braus G.H."/>
            <person name="Fischer R."/>
            <person name="Frisvad J.C."/>
            <person name="Goldman G.H."/>
            <person name="Houbraken J."/>
            <person name="Oakley B."/>
            <person name="Pocsi I."/>
            <person name="Scazzocchio C."/>
            <person name="Seiboth B."/>
            <person name="vanKuyk P.A."/>
            <person name="Wortman J."/>
            <person name="Dyer P.S."/>
            <person name="Grigoriev I.V."/>
        </authorList>
    </citation>
    <scope>NUCLEOTIDE SEQUENCE [LARGE SCALE GENOMIC DNA]</scope>
    <source>
        <strain evidence="12">DTO 134E9</strain>
    </source>
</reference>
<keyword evidence="6 8" id="KW-0326">Glycosidase</keyword>
<dbReference type="STRING" id="1073089.A0A1L9RN87"/>
<dbReference type="GeneID" id="63746383"/>
<evidence type="ECO:0000313" key="12">
    <source>
        <dbReference type="Proteomes" id="UP000184383"/>
    </source>
</evidence>
<evidence type="ECO:0000256" key="7">
    <source>
        <dbReference type="ARBA" id="ARBA00023326"/>
    </source>
</evidence>
<dbReference type="EC" id="3.2.1.14" evidence="2"/>
<evidence type="ECO:0000256" key="5">
    <source>
        <dbReference type="ARBA" id="ARBA00023277"/>
    </source>
</evidence>
<comment type="similarity">
    <text evidence="9">Belongs to the glycosyl hydrolase 18 family.</text>
</comment>
<dbReference type="InterPro" id="IPR001223">
    <property type="entry name" value="Glyco_hydro18_cat"/>
</dbReference>
<keyword evidence="7" id="KW-0624">Polysaccharide degradation</keyword>
<dbReference type="EMBL" id="KV878211">
    <property type="protein sequence ID" value="OJJ36374.1"/>
    <property type="molecule type" value="Genomic_DNA"/>
</dbReference>
<dbReference type="PROSITE" id="PS51910">
    <property type="entry name" value="GH18_2"/>
    <property type="match status" value="1"/>
</dbReference>
<keyword evidence="5" id="KW-0119">Carbohydrate metabolism</keyword>
<accession>A0A1L9RN87</accession>
<dbReference type="Pfam" id="PF00704">
    <property type="entry name" value="Glyco_hydro_18"/>
    <property type="match status" value="1"/>
</dbReference>
<protein>
    <recommendedName>
        <fullName evidence="2">chitinase</fullName>
        <ecNumber evidence="2">3.2.1.14</ecNumber>
    </recommendedName>
</protein>
<dbReference type="SUPFAM" id="SSF51445">
    <property type="entry name" value="(Trans)glycosidases"/>
    <property type="match status" value="1"/>
</dbReference>
<evidence type="ECO:0000259" key="10">
    <source>
        <dbReference type="PROSITE" id="PS51910"/>
    </source>
</evidence>
<dbReference type="AlphaFoldDB" id="A0A1L9RN87"/>
<comment type="catalytic activity">
    <reaction evidence="1">
        <text>Random endo-hydrolysis of N-acetyl-beta-D-glucosaminide (1-&gt;4)-beta-linkages in chitin and chitodextrins.</text>
        <dbReference type="EC" id="3.2.1.14"/>
    </reaction>
</comment>
<dbReference type="Gene3D" id="3.20.20.80">
    <property type="entry name" value="Glycosidases"/>
    <property type="match status" value="1"/>
</dbReference>
<dbReference type="GO" id="GO:0006032">
    <property type="term" value="P:chitin catabolic process"/>
    <property type="evidence" value="ECO:0007669"/>
    <property type="project" value="UniProtKB-KW"/>
</dbReference>
<keyword evidence="3 8" id="KW-0378">Hydrolase</keyword>
<sequence length="285" mass="31875">MPRGTPPRTVVYYQTTTVQLDDLVAYIDEQPIKQSPITHLIIGCFHLRTNGYLHLNDYTPDNEHFNHIWPNMKALQERGVKVMAMIGGAAQGSFQVLDAEASFEECYNTLSTMLSDYNFNGIDLDIEETMSQAGASRLINRLTVDFGPDFEISMAPVGTALQGGVDGFSGMNYYDLEQEHGEQISFYNVQLYNGFGTMATTQDYEAIVDAGFHPSRVVAGVLTNEANGGDFVDLETVGRTVRALRAKYPDFGGVMGWEYFNSVSGGEERPYEWSVEISKYLNWMQ</sequence>
<evidence type="ECO:0000256" key="1">
    <source>
        <dbReference type="ARBA" id="ARBA00000822"/>
    </source>
</evidence>
<dbReference type="GO" id="GO:0000272">
    <property type="term" value="P:polysaccharide catabolic process"/>
    <property type="evidence" value="ECO:0007669"/>
    <property type="project" value="UniProtKB-KW"/>
</dbReference>
<evidence type="ECO:0000256" key="9">
    <source>
        <dbReference type="RuleBase" id="RU004453"/>
    </source>
</evidence>
<proteinExistence type="inferred from homology"/>
<dbReference type="OrthoDB" id="3012298at2759"/>
<evidence type="ECO:0000256" key="6">
    <source>
        <dbReference type="ARBA" id="ARBA00023295"/>
    </source>
</evidence>
<dbReference type="InterPro" id="IPR017853">
    <property type="entry name" value="GH"/>
</dbReference>
<evidence type="ECO:0000313" key="11">
    <source>
        <dbReference type="EMBL" id="OJJ36374.1"/>
    </source>
</evidence>
<dbReference type="GO" id="GO:0005576">
    <property type="term" value="C:extracellular region"/>
    <property type="evidence" value="ECO:0007669"/>
    <property type="project" value="TreeGrafter"/>
</dbReference>
<feature type="domain" description="GH18" evidence="10">
    <location>
        <begin position="7"/>
        <end position="284"/>
    </location>
</feature>
<dbReference type="RefSeq" id="XP_040690050.1">
    <property type="nucleotide sequence ID" value="XM_040830535.1"/>
</dbReference>
<dbReference type="VEuPathDB" id="FungiDB:ASPWEDRAFT_169900"/>
<gene>
    <name evidence="11" type="ORF">ASPWEDRAFT_169900</name>
</gene>
<evidence type="ECO:0000256" key="2">
    <source>
        <dbReference type="ARBA" id="ARBA00012729"/>
    </source>
</evidence>
<dbReference type="InterPro" id="IPR001579">
    <property type="entry name" value="Glyco_hydro_18_chit_AS"/>
</dbReference>
<dbReference type="GO" id="GO:0008843">
    <property type="term" value="F:endochitinase activity"/>
    <property type="evidence" value="ECO:0007669"/>
    <property type="project" value="UniProtKB-EC"/>
</dbReference>